<proteinExistence type="predicted"/>
<organism evidence="2 3">
    <name type="scientific">Oleoguttula mirabilis</name>
    <dbReference type="NCBI Taxonomy" id="1507867"/>
    <lineage>
        <taxon>Eukaryota</taxon>
        <taxon>Fungi</taxon>
        <taxon>Dikarya</taxon>
        <taxon>Ascomycota</taxon>
        <taxon>Pezizomycotina</taxon>
        <taxon>Dothideomycetes</taxon>
        <taxon>Dothideomycetidae</taxon>
        <taxon>Mycosphaerellales</taxon>
        <taxon>Teratosphaeriaceae</taxon>
        <taxon>Oleoguttula</taxon>
    </lineage>
</organism>
<feature type="chain" id="PRO_5043631211" evidence="1">
    <location>
        <begin position="20"/>
        <end position="76"/>
    </location>
</feature>
<keyword evidence="1" id="KW-0732">Signal</keyword>
<dbReference type="EMBL" id="JAVFHQ010000026">
    <property type="protein sequence ID" value="KAK4544156.1"/>
    <property type="molecule type" value="Genomic_DNA"/>
</dbReference>
<evidence type="ECO:0000313" key="3">
    <source>
        <dbReference type="Proteomes" id="UP001324427"/>
    </source>
</evidence>
<keyword evidence="3" id="KW-1185">Reference proteome</keyword>
<dbReference type="AlphaFoldDB" id="A0AAV9JFR2"/>
<evidence type="ECO:0000313" key="2">
    <source>
        <dbReference type="EMBL" id="KAK4544156.1"/>
    </source>
</evidence>
<dbReference type="Proteomes" id="UP001324427">
    <property type="component" value="Unassembled WGS sequence"/>
</dbReference>
<sequence>MTAASALGILGAALPAAVSEPAIGDMTELVERQGELARSYLEFIALDPCTPKECTGKCNDKYTMSGECEIGVNLVV</sequence>
<name>A0AAV9JFR2_9PEZI</name>
<protein>
    <submittedName>
        <fullName evidence="2">Uncharacterized protein</fullName>
    </submittedName>
</protein>
<reference evidence="2 3" key="1">
    <citation type="submission" date="2021-11" db="EMBL/GenBank/DDBJ databases">
        <title>Black yeast isolated from Biological Soil Crust.</title>
        <authorList>
            <person name="Kurbessoian T."/>
        </authorList>
    </citation>
    <scope>NUCLEOTIDE SEQUENCE [LARGE SCALE GENOMIC DNA]</scope>
    <source>
        <strain evidence="2 3">CCFEE 5522</strain>
    </source>
</reference>
<gene>
    <name evidence="2" type="ORF">LTR36_004366</name>
</gene>
<feature type="signal peptide" evidence="1">
    <location>
        <begin position="1"/>
        <end position="19"/>
    </location>
</feature>
<accession>A0AAV9JFR2</accession>
<evidence type="ECO:0000256" key="1">
    <source>
        <dbReference type="SAM" id="SignalP"/>
    </source>
</evidence>
<comment type="caution">
    <text evidence="2">The sequence shown here is derived from an EMBL/GenBank/DDBJ whole genome shotgun (WGS) entry which is preliminary data.</text>
</comment>